<dbReference type="AlphaFoldDB" id="A0AA39IEY8"/>
<protein>
    <submittedName>
        <fullName evidence="1">Uncharacterized protein</fullName>
    </submittedName>
</protein>
<reference evidence="1" key="1">
    <citation type="submission" date="2023-06" db="EMBL/GenBank/DDBJ databases">
        <title>Genomic analysis of the entomopathogenic nematode Steinernema hermaphroditum.</title>
        <authorList>
            <person name="Schwarz E.M."/>
            <person name="Heppert J.K."/>
            <person name="Baniya A."/>
            <person name="Schwartz H.T."/>
            <person name="Tan C.-H."/>
            <person name="Antoshechkin I."/>
            <person name="Sternberg P.W."/>
            <person name="Goodrich-Blair H."/>
            <person name="Dillman A.R."/>
        </authorList>
    </citation>
    <scope>NUCLEOTIDE SEQUENCE</scope>
    <source>
        <strain evidence="1">PS9179</strain>
        <tissue evidence="1">Whole animal</tissue>
    </source>
</reference>
<dbReference type="EMBL" id="JAUCMV010000001">
    <property type="protein sequence ID" value="KAK0422415.1"/>
    <property type="molecule type" value="Genomic_DNA"/>
</dbReference>
<accession>A0AA39IEY8</accession>
<dbReference type="Proteomes" id="UP001175271">
    <property type="component" value="Unassembled WGS sequence"/>
</dbReference>
<proteinExistence type="predicted"/>
<gene>
    <name evidence="1" type="ORF">QR680_007559</name>
</gene>
<comment type="caution">
    <text evidence="1">The sequence shown here is derived from an EMBL/GenBank/DDBJ whole genome shotgun (WGS) entry which is preliminary data.</text>
</comment>
<organism evidence="1 2">
    <name type="scientific">Steinernema hermaphroditum</name>
    <dbReference type="NCBI Taxonomy" id="289476"/>
    <lineage>
        <taxon>Eukaryota</taxon>
        <taxon>Metazoa</taxon>
        <taxon>Ecdysozoa</taxon>
        <taxon>Nematoda</taxon>
        <taxon>Chromadorea</taxon>
        <taxon>Rhabditida</taxon>
        <taxon>Tylenchina</taxon>
        <taxon>Panagrolaimomorpha</taxon>
        <taxon>Strongyloidoidea</taxon>
        <taxon>Steinernematidae</taxon>
        <taxon>Steinernema</taxon>
    </lineage>
</organism>
<evidence type="ECO:0000313" key="2">
    <source>
        <dbReference type="Proteomes" id="UP001175271"/>
    </source>
</evidence>
<keyword evidence="2" id="KW-1185">Reference proteome</keyword>
<evidence type="ECO:0000313" key="1">
    <source>
        <dbReference type="EMBL" id="KAK0422415.1"/>
    </source>
</evidence>
<name>A0AA39IEY8_9BILA</name>
<sequence>MDSHQMNPYALGGGNNFPVVIRPPLRGNSMTASSEMFYQALTTGYPVTILINQPGYPMPANPSVQQPPAYLGLPASPQSAANVPTSAPARITLRDSNNNQLVRWHLEELDRLRREEQERQVPLPNRMLQVQDRQYFGQELRHPPLDKIIGLLISTSIFQHKNPNSKIVHKSLHLNKSRLSRRSQGEGADQEEVDAAVDHAVPHKLLSGMYLNAGPRNDRRMEYQTR</sequence>